<organism evidence="2 3">
    <name type="scientific">Panicum miliaceum</name>
    <name type="common">Proso millet</name>
    <name type="synonym">Broomcorn millet</name>
    <dbReference type="NCBI Taxonomy" id="4540"/>
    <lineage>
        <taxon>Eukaryota</taxon>
        <taxon>Viridiplantae</taxon>
        <taxon>Streptophyta</taxon>
        <taxon>Embryophyta</taxon>
        <taxon>Tracheophyta</taxon>
        <taxon>Spermatophyta</taxon>
        <taxon>Magnoliopsida</taxon>
        <taxon>Liliopsida</taxon>
        <taxon>Poales</taxon>
        <taxon>Poaceae</taxon>
        <taxon>PACMAD clade</taxon>
        <taxon>Panicoideae</taxon>
        <taxon>Panicodae</taxon>
        <taxon>Paniceae</taxon>
        <taxon>Panicinae</taxon>
        <taxon>Panicum</taxon>
        <taxon>Panicum sect. Panicum</taxon>
    </lineage>
</organism>
<reference evidence="3" key="1">
    <citation type="journal article" date="2019" name="Nat. Commun.">
        <title>The genome of broomcorn millet.</title>
        <authorList>
            <person name="Zou C."/>
            <person name="Miki D."/>
            <person name="Li D."/>
            <person name="Tang Q."/>
            <person name="Xiao L."/>
            <person name="Rajput S."/>
            <person name="Deng P."/>
            <person name="Jia W."/>
            <person name="Huang R."/>
            <person name="Zhang M."/>
            <person name="Sun Y."/>
            <person name="Hu J."/>
            <person name="Fu X."/>
            <person name="Schnable P.S."/>
            <person name="Li F."/>
            <person name="Zhang H."/>
            <person name="Feng B."/>
            <person name="Zhu X."/>
            <person name="Liu R."/>
            <person name="Schnable J.C."/>
            <person name="Zhu J.-K."/>
            <person name="Zhang H."/>
        </authorList>
    </citation>
    <scope>NUCLEOTIDE SEQUENCE [LARGE SCALE GENOMIC DNA]</scope>
</reference>
<sequence>MTLTKVPKMNTTEAEGNITEQDYLDRCKPRTVGELFDVMQEYCKSDHGRRRRIEAMNQEKKARTNQWLQSKPWHADQLKQ</sequence>
<proteinExistence type="predicted"/>
<evidence type="ECO:0000313" key="3">
    <source>
        <dbReference type="Proteomes" id="UP000275267"/>
    </source>
</evidence>
<keyword evidence="3" id="KW-1185">Reference proteome</keyword>
<evidence type="ECO:0000313" key="2">
    <source>
        <dbReference type="EMBL" id="RLM99378.1"/>
    </source>
</evidence>
<dbReference type="EMBL" id="PQIB02000009">
    <property type="protein sequence ID" value="RLM99378.1"/>
    <property type="molecule type" value="Genomic_DNA"/>
</dbReference>
<gene>
    <name evidence="2" type="ORF">C2845_PM06G26730</name>
</gene>
<feature type="region of interest" description="Disordered" evidence="1">
    <location>
        <begin position="56"/>
        <end position="80"/>
    </location>
</feature>
<evidence type="ECO:0000256" key="1">
    <source>
        <dbReference type="SAM" id="MobiDB-lite"/>
    </source>
</evidence>
<name>A0A3L6R944_PANMI</name>
<dbReference type="Proteomes" id="UP000275267">
    <property type="component" value="Unassembled WGS sequence"/>
</dbReference>
<accession>A0A3L6R944</accession>
<dbReference type="AlphaFoldDB" id="A0A3L6R944"/>
<protein>
    <submittedName>
        <fullName evidence="2">Uncharacterized protein</fullName>
    </submittedName>
</protein>
<comment type="caution">
    <text evidence="2">The sequence shown here is derived from an EMBL/GenBank/DDBJ whole genome shotgun (WGS) entry which is preliminary data.</text>
</comment>